<evidence type="ECO:0000313" key="3">
    <source>
        <dbReference type="EMBL" id="SAK41028.1"/>
    </source>
</evidence>
<feature type="chain" id="PRO_5007618894" evidence="2">
    <location>
        <begin position="25"/>
        <end position="99"/>
    </location>
</feature>
<sequence length="99" mass="10823">MKRIVTHMLVATGLAIGAVGAAQAHSDLHIGVSLGAPAYVAPAPVYVRPAAPAYRAPYYRHEEPRWHGDYGHDNGRWNRTGWDHGGYGNSYGNNWGRRG</sequence>
<keyword evidence="2" id="KW-0732">Signal</keyword>
<evidence type="ECO:0000256" key="2">
    <source>
        <dbReference type="SAM" id="SignalP"/>
    </source>
</evidence>
<accession>A0A157Z650</accession>
<evidence type="ECO:0000256" key="1">
    <source>
        <dbReference type="SAM" id="MobiDB-lite"/>
    </source>
</evidence>
<dbReference type="STRING" id="1777140.AWB79_00369"/>
<dbReference type="OrthoDB" id="9034861at2"/>
<organism evidence="3 4">
    <name type="scientific">Caballeronia hypogeia</name>
    <dbReference type="NCBI Taxonomy" id="1777140"/>
    <lineage>
        <taxon>Bacteria</taxon>
        <taxon>Pseudomonadati</taxon>
        <taxon>Pseudomonadota</taxon>
        <taxon>Betaproteobacteria</taxon>
        <taxon>Burkholderiales</taxon>
        <taxon>Burkholderiaceae</taxon>
        <taxon>Caballeronia</taxon>
    </lineage>
</organism>
<feature type="signal peptide" evidence="2">
    <location>
        <begin position="1"/>
        <end position="24"/>
    </location>
</feature>
<dbReference type="AlphaFoldDB" id="A0A157Z650"/>
<proteinExistence type="predicted"/>
<dbReference type="RefSeq" id="WP_061165652.1">
    <property type="nucleotide sequence ID" value="NZ_FCOA02000001.1"/>
</dbReference>
<protein>
    <submittedName>
        <fullName evidence="3">Uncharacterized protein</fullName>
    </submittedName>
</protein>
<feature type="region of interest" description="Disordered" evidence="1">
    <location>
        <begin position="79"/>
        <end position="99"/>
    </location>
</feature>
<name>A0A157Z650_9BURK</name>
<feature type="compositionally biased region" description="Low complexity" evidence="1">
    <location>
        <begin position="90"/>
        <end position="99"/>
    </location>
</feature>
<keyword evidence="4" id="KW-1185">Reference proteome</keyword>
<comment type="caution">
    <text evidence="3">The sequence shown here is derived from an EMBL/GenBank/DDBJ whole genome shotgun (WGS) entry which is preliminary data.</text>
</comment>
<dbReference type="Proteomes" id="UP000054851">
    <property type="component" value="Unassembled WGS sequence"/>
</dbReference>
<dbReference type="EMBL" id="FCOA02000001">
    <property type="protein sequence ID" value="SAK41028.1"/>
    <property type="molecule type" value="Genomic_DNA"/>
</dbReference>
<gene>
    <name evidence="3" type="ORF">AWB79_00369</name>
</gene>
<evidence type="ECO:0000313" key="4">
    <source>
        <dbReference type="Proteomes" id="UP000054851"/>
    </source>
</evidence>
<reference evidence="3" key="1">
    <citation type="submission" date="2016-01" db="EMBL/GenBank/DDBJ databases">
        <authorList>
            <person name="Peeters C."/>
        </authorList>
    </citation>
    <scope>NUCLEOTIDE SEQUENCE</scope>
    <source>
        <strain evidence="3">LMG 29322</strain>
    </source>
</reference>